<evidence type="ECO:0000313" key="1">
    <source>
        <dbReference type="EMBL" id="KHG12468.1"/>
    </source>
</evidence>
<name>A0A0B0ND50_GOSAR</name>
<dbReference type="Proteomes" id="UP000032142">
    <property type="component" value="Unassembled WGS sequence"/>
</dbReference>
<accession>A0A0B0ND50</accession>
<proteinExistence type="predicted"/>
<gene>
    <name evidence="1" type="ORF">F383_17013</name>
</gene>
<reference evidence="2" key="1">
    <citation type="submission" date="2014-09" db="EMBL/GenBank/DDBJ databases">
        <authorList>
            <person name="Mudge J."/>
            <person name="Ramaraj T."/>
            <person name="Lindquist I.E."/>
            <person name="Bharti A.K."/>
            <person name="Sundararajan A."/>
            <person name="Cameron C.T."/>
            <person name="Woodward J.E."/>
            <person name="May G.D."/>
            <person name="Brubaker C."/>
            <person name="Broadhvest J."/>
            <person name="Wilkins T.A."/>
        </authorList>
    </citation>
    <scope>NUCLEOTIDE SEQUENCE</scope>
    <source>
        <strain evidence="2">cv. AKA8401</strain>
    </source>
</reference>
<dbReference type="AlphaFoldDB" id="A0A0B0ND50"/>
<evidence type="ECO:0000313" key="2">
    <source>
        <dbReference type="Proteomes" id="UP000032142"/>
    </source>
</evidence>
<keyword evidence="2" id="KW-1185">Reference proteome</keyword>
<protein>
    <submittedName>
        <fullName evidence="1">Uncharacterized protein</fullName>
    </submittedName>
</protein>
<sequence>MSSGIIVKIYHTINYFRYFYM</sequence>
<organism evidence="1 2">
    <name type="scientific">Gossypium arboreum</name>
    <name type="common">Tree cotton</name>
    <name type="synonym">Gossypium nanking</name>
    <dbReference type="NCBI Taxonomy" id="29729"/>
    <lineage>
        <taxon>Eukaryota</taxon>
        <taxon>Viridiplantae</taxon>
        <taxon>Streptophyta</taxon>
        <taxon>Embryophyta</taxon>
        <taxon>Tracheophyta</taxon>
        <taxon>Spermatophyta</taxon>
        <taxon>Magnoliopsida</taxon>
        <taxon>eudicotyledons</taxon>
        <taxon>Gunneridae</taxon>
        <taxon>Pentapetalae</taxon>
        <taxon>rosids</taxon>
        <taxon>malvids</taxon>
        <taxon>Malvales</taxon>
        <taxon>Malvaceae</taxon>
        <taxon>Malvoideae</taxon>
        <taxon>Gossypium</taxon>
    </lineage>
</organism>
<dbReference type="EMBL" id="KN397718">
    <property type="protein sequence ID" value="KHG12468.1"/>
    <property type="molecule type" value="Genomic_DNA"/>
</dbReference>